<comment type="caution">
    <text evidence="1">The sequence shown here is derived from an EMBL/GenBank/DDBJ whole genome shotgun (WGS) entry which is preliminary data.</text>
</comment>
<name>A0A3L8SEC9_CHLGU</name>
<evidence type="ECO:0000313" key="2">
    <source>
        <dbReference type="Proteomes" id="UP000276834"/>
    </source>
</evidence>
<evidence type="ECO:0000313" key="1">
    <source>
        <dbReference type="EMBL" id="RLW00431.1"/>
    </source>
</evidence>
<dbReference type="Proteomes" id="UP000276834">
    <property type="component" value="Unassembled WGS sequence"/>
</dbReference>
<gene>
    <name evidence="1" type="ORF">DV515_00008947</name>
</gene>
<dbReference type="OrthoDB" id="196547at2759"/>
<sequence>MTFSLPVFPLRQKSECLLSLEAYSQEQKKRICWCLAENITKQQHPAAAPTESKNG</sequence>
<dbReference type="EMBL" id="QUSF01000027">
    <property type="protein sequence ID" value="RLW00431.1"/>
    <property type="molecule type" value="Genomic_DNA"/>
</dbReference>
<reference evidence="1 2" key="1">
    <citation type="journal article" date="2018" name="Proc. R. Soc. B">
        <title>A non-coding region near Follistatin controls head colour polymorphism in the Gouldian finch.</title>
        <authorList>
            <person name="Toomey M.B."/>
            <person name="Marques C.I."/>
            <person name="Andrade P."/>
            <person name="Araujo P.M."/>
            <person name="Sabatino S."/>
            <person name="Gazda M.A."/>
            <person name="Afonso S."/>
            <person name="Lopes R.J."/>
            <person name="Corbo J.C."/>
            <person name="Carneiro M."/>
        </authorList>
    </citation>
    <scope>NUCLEOTIDE SEQUENCE [LARGE SCALE GENOMIC DNA]</scope>
    <source>
        <strain evidence="1">Red01</strain>
        <tissue evidence="1">Muscle</tissue>
    </source>
</reference>
<proteinExistence type="predicted"/>
<dbReference type="AlphaFoldDB" id="A0A3L8SEC9"/>
<protein>
    <submittedName>
        <fullName evidence="1">Uncharacterized protein</fullName>
    </submittedName>
</protein>
<accession>A0A3L8SEC9</accession>
<keyword evidence="2" id="KW-1185">Reference proteome</keyword>
<organism evidence="1 2">
    <name type="scientific">Chloebia gouldiae</name>
    <name type="common">Gouldian finch</name>
    <name type="synonym">Erythrura gouldiae</name>
    <dbReference type="NCBI Taxonomy" id="44316"/>
    <lineage>
        <taxon>Eukaryota</taxon>
        <taxon>Metazoa</taxon>
        <taxon>Chordata</taxon>
        <taxon>Craniata</taxon>
        <taxon>Vertebrata</taxon>
        <taxon>Euteleostomi</taxon>
        <taxon>Archelosauria</taxon>
        <taxon>Archosauria</taxon>
        <taxon>Dinosauria</taxon>
        <taxon>Saurischia</taxon>
        <taxon>Theropoda</taxon>
        <taxon>Coelurosauria</taxon>
        <taxon>Aves</taxon>
        <taxon>Neognathae</taxon>
        <taxon>Neoaves</taxon>
        <taxon>Telluraves</taxon>
        <taxon>Australaves</taxon>
        <taxon>Passeriformes</taxon>
        <taxon>Passeroidea</taxon>
        <taxon>Passeridae</taxon>
        <taxon>Chloebia</taxon>
    </lineage>
</organism>